<feature type="region of interest" description="Disordered" evidence="1">
    <location>
        <begin position="1"/>
        <end position="37"/>
    </location>
</feature>
<sequence>MSFEEERDLERSVEGQRAWSKSRGPEPAPLTHQRSVLNMKRSRCRRVFARGLYLKLHVPSTGEDKPLWSKSIWRERQMSVHWEPRWPPDSREDTTPPPPPHRSLKHGPSRGASAPAPLP</sequence>
<keyword evidence="3" id="KW-1185">Reference proteome</keyword>
<reference evidence="2" key="1">
    <citation type="journal article" date="2023" name="Science">
        <title>Genome structures resolve the early diversification of teleost fishes.</title>
        <authorList>
            <person name="Parey E."/>
            <person name="Louis A."/>
            <person name="Montfort J."/>
            <person name="Bouchez O."/>
            <person name="Roques C."/>
            <person name="Iampietro C."/>
            <person name="Lluch J."/>
            <person name="Castinel A."/>
            <person name="Donnadieu C."/>
            <person name="Desvignes T."/>
            <person name="Floi Bucao C."/>
            <person name="Jouanno E."/>
            <person name="Wen M."/>
            <person name="Mejri S."/>
            <person name="Dirks R."/>
            <person name="Jansen H."/>
            <person name="Henkel C."/>
            <person name="Chen W.J."/>
            <person name="Zahm M."/>
            <person name="Cabau C."/>
            <person name="Klopp C."/>
            <person name="Thompson A.W."/>
            <person name="Robinson-Rechavi M."/>
            <person name="Braasch I."/>
            <person name="Lecointre G."/>
            <person name="Bobe J."/>
            <person name="Postlethwait J.H."/>
            <person name="Berthelot C."/>
            <person name="Roest Crollius H."/>
            <person name="Guiguen Y."/>
        </authorList>
    </citation>
    <scope>NUCLEOTIDE SEQUENCE</scope>
    <source>
        <strain evidence="2">WJC10195</strain>
    </source>
</reference>
<name>A0A9Q1FDA8_SYNKA</name>
<protein>
    <submittedName>
        <fullName evidence="2">Uncharacterized protein</fullName>
    </submittedName>
</protein>
<accession>A0A9Q1FDA8</accession>
<organism evidence="2 3">
    <name type="scientific">Synaphobranchus kaupii</name>
    <name type="common">Kaup's arrowtooth eel</name>
    <dbReference type="NCBI Taxonomy" id="118154"/>
    <lineage>
        <taxon>Eukaryota</taxon>
        <taxon>Metazoa</taxon>
        <taxon>Chordata</taxon>
        <taxon>Craniata</taxon>
        <taxon>Vertebrata</taxon>
        <taxon>Euteleostomi</taxon>
        <taxon>Actinopterygii</taxon>
        <taxon>Neopterygii</taxon>
        <taxon>Teleostei</taxon>
        <taxon>Anguilliformes</taxon>
        <taxon>Synaphobranchidae</taxon>
        <taxon>Synaphobranchus</taxon>
    </lineage>
</organism>
<evidence type="ECO:0000313" key="3">
    <source>
        <dbReference type="Proteomes" id="UP001152622"/>
    </source>
</evidence>
<feature type="region of interest" description="Disordered" evidence="1">
    <location>
        <begin position="83"/>
        <end position="119"/>
    </location>
</feature>
<comment type="caution">
    <text evidence="2">The sequence shown here is derived from an EMBL/GenBank/DDBJ whole genome shotgun (WGS) entry which is preliminary data.</text>
</comment>
<evidence type="ECO:0000313" key="2">
    <source>
        <dbReference type="EMBL" id="KAJ8356104.1"/>
    </source>
</evidence>
<dbReference type="EMBL" id="JAINUF010000006">
    <property type="protein sequence ID" value="KAJ8356104.1"/>
    <property type="molecule type" value="Genomic_DNA"/>
</dbReference>
<proteinExistence type="predicted"/>
<evidence type="ECO:0000256" key="1">
    <source>
        <dbReference type="SAM" id="MobiDB-lite"/>
    </source>
</evidence>
<feature type="compositionally biased region" description="Basic and acidic residues" evidence="1">
    <location>
        <begin position="83"/>
        <end position="94"/>
    </location>
</feature>
<gene>
    <name evidence="2" type="ORF">SKAU_G00188980</name>
</gene>
<dbReference type="Proteomes" id="UP001152622">
    <property type="component" value="Chromosome 6"/>
</dbReference>
<dbReference type="AlphaFoldDB" id="A0A9Q1FDA8"/>